<dbReference type="AlphaFoldDB" id="A0A1I1RFS3"/>
<sequence length="66" mass="7511">MDFSNLNKQTSKSFNQQKNLIKQLMKGKLMDCPKCKQAIKLYLPEDKVKPGARCAKGCTDIDLEFS</sequence>
<dbReference type="RefSeq" id="WP_091989086.1">
    <property type="nucleotide sequence ID" value="NZ_FOLO01000046.1"/>
</dbReference>
<gene>
    <name evidence="1" type="ORF">SAMN02745724_04108</name>
</gene>
<accession>A0A1I1RFS3</accession>
<evidence type="ECO:0000313" key="1">
    <source>
        <dbReference type="EMBL" id="SFD29270.1"/>
    </source>
</evidence>
<protein>
    <submittedName>
        <fullName evidence="1">Uncharacterized protein</fullName>
    </submittedName>
</protein>
<dbReference type="OrthoDB" id="6387849at2"/>
<proteinExistence type="predicted"/>
<dbReference type="EMBL" id="FOLO01000046">
    <property type="protein sequence ID" value="SFD29270.1"/>
    <property type="molecule type" value="Genomic_DNA"/>
</dbReference>
<evidence type="ECO:0000313" key="2">
    <source>
        <dbReference type="Proteomes" id="UP000198862"/>
    </source>
</evidence>
<keyword evidence="2" id="KW-1185">Reference proteome</keyword>
<dbReference type="STRING" id="1123010.SAMN02745724_04108"/>
<reference evidence="1 2" key="1">
    <citation type="submission" date="2016-10" db="EMBL/GenBank/DDBJ databases">
        <authorList>
            <person name="de Groot N.N."/>
        </authorList>
    </citation>
    <scope>NUCLEOTIDE SEQUENCE [LARGE SCALE GENOMIC DNA]</scope>
    <source>
        <strain evidence="1 2">DSM 6059</strain>
    </source>
</reference>
<name>A0A1I1RFS3_9GAMM</name>
<organism evidence="1 2">
    <name type="scientific">Pseudoalteromonas denitrificans DSM 6059</name>
    <dbReference type="NCBI Taxonomy" id="1123010"/>
    <lineage>
        <taxon>Bacteria</taxon>
        <taxon>Pseudomonadati</taxon>
        <taxon>Pseudomonadota</taxon>
        <taxon>Gammaproteobacteria</taxon>
        <taxon>Alteromonadales</taxon>
        <taxon>Pseudoalteromonadaceae</taxon>
        <taxon>Pseudoalteromonas</taxon>
    </lineage>
</organism>
<dbReference type="Proteomes" id="UP000198862">
    <property type="component" value="Unassembled WGS sequence"/>
</dbReference>